<gene>
    <name evidence="1" type="ORF">H0B56_10040</name>
</gene>
<keyword evidence="2" id="KW-1185">Reference proteome</keyword>
<name>A0A838AA47_9PSEU</name>
<accession>A0A838AA47</accession>
<protein>
    <submittedName>
        <fullName evidence="1">Uncharacterized protein</fullName>
    </submittedName>
</protein>
<dbReference type="EMBL" id="JACCKD010000003">
    <property type="protein sequence ID" value="MBA0125881.1"/>
    <property type="molecule type" value="Genomic_DNA"/>
</dbReference>
<dbReference type="InterPro" id="IPR015943">
    <property type="entry name" value="WD40/YVTN_repeat-like_dom_sf"/>
</dbReference>
<dbReference type="AlphaFoldDB" id="A0A838AA47"/>
<dbReference type="Gene3D" id="2.130.10.10">
    <property type="entry name" value="YVTN repeat-like/Quinoprotein amine dehydrogenase"/>
    <property type="match status" value="1"/>
</dbReference>
<dbReference type="Proteomes" id="UP000582974">
    <property type="component" value="Unassembled WGS sequence"/>
</dbReference>
<sequence>MAGHGPWHGVRIAALAVTCVLLLGACTEVEGQGDALQVVEDPEAVGPVDSPEQTSAPDGTVIDVPAGVSDVAVHAESGTLAAALTADGGAEATVLVYPLDDLTGPVHETVVPGDVEQLVAGENGFLATVPGQDELLHLSPEGGIAGRTGIEGAPAGVTQHGDSRIVASRERAEVDVFEHEQRTASIGGDIASADRVASTGDAVVVLDRLRSAVFEVDLDERDIGLGLRAGQGATNAAPDGFGRVLVTDTLSDGLLAFATDPLVLVQRYPVHGGIYGIAYDAGRDIAWVTVTARNEVVGFDVAGGQPEEIHRFDTVRQPNSVTVENQDGRVVVGSAAGEGIQVIEP</sequence>
<evidence type="ECO:0000313" key="1">
    <source>
        <dbReference type="EMBL" id="MBA0125881.1"/>
    </source>
</evidence>
<reference evidence="1 2" key="1">
    <citation type="submission" date="2020-07" db="EMBL/GenBank/DDBJ databases">
        <title>Genome of Haloechinothrix sp.</title>
        <authorList>
            <person name="Tang S.-K."/>
            <person name="Yang L."/>
            <person name="Zhu W.-Y."/>
        </authorList>
    </citation>
    <scope>NUCLEOTIDE SEQUENCE [LARGE SCALE GENOMIC DNA]</scope>
    <source>
        <strain evidence="1 2">YIM 98757</strain>
    </source>
</reference>
<organism evidence="1 2">
    <name type="scientific">Haloechinothrix aidingensis</name>
    <dbReference type="NCBI Taxonomy" id="2752311"/>
    <lineage>
        <taxon>Bacteria</taxon>
        <taxon>Bacillati</taxon>
        <taxon>Actinomycetota</taxon>
        <taxon>Actinomycetes</taxon>
        <taxon>Pseudonocardiales</taxon>
        <taxon>Pseudonocardiaceae</taxon>
        <taxon>Haloechinothrix</taxon>
    </lineage>
</organism>
<dbReference type="SUPFAM" id="SSF101898">
    <property type="entry name" value="NHL repeat"/>
    <property type="match status" value="1"/>
</dbReference>
<comment type="caution">
    <text evidence="1">The sequence shown here is derived from an EMBL/GenBank/DDBJ whole genome shotgun (WGS) entry which is preliminary data.</text>
</comment>
<proteinExistence type="predicted"/>
<evidence type="ECO:0000313" key="2">
    <source>
        <dbReference type="Proteomes" id="UP000582974"/>
    </source>
</evidence>